<sequence length="128" mass="15009">MKRVIGIGGIFFKAENPAELASWYEEHLGVPIDKSFGGYSFKWNNQEQRPVNGYTLWSPFKEDTQYMKPSSKNFMFNFIVDDLERLLQVLESEGIDQVSNMQDTDFGKFAWIMDPENNKIELWEPLEE</sequence>
<reference evidence="2 3" key="1">
    <citation type="submission" date="2020-02" db="EMBL/GenBank/DDBJ databases">
        <title>Aliifodinibius halophilus 2W32, complete genome.</title>
        <authorList>
            <person name="Li Y."/>
            <person name="Wu S."/>
        </authorList>
    </citation>
    <scope>NUCLEOTIDE SEQUENCE [LARGE SCALE GENOMIC DNA]</scope>
    <source>
        <strain evidence="2 3">2W32</strain>
    </source>
</reference>
<dbReference type="SUPFAM" id="SSF54593">
    <property type="entry name" value="Glyoxalase/Bleomycin resistance protein/Dihydroxybiphenyl dioxygenase"/>
    <property type="match status" value="1"/>
</dbReference>
<dbReference type="RefSeq" id="WP_165269145.1">
    <property type="nucleotide sequence ID" value="NZ_JAALLS010000013.1"/>
</dbReference>
<proteinExistence type="predicted"/>
<comment type="caution">
    <text evidence="2">The sequence shown here is derived from an EMBL/GenBank/DDBJ whole genome shotgun (WGS) entry which is preliminary data.</text>
</comment>
<evidence type="ECO:0000313" key="2">
    <source>
        <dbReference type="EMBL" id="NGP88927.1"/>
    </source>
</evidence>
<dbReference type="Gene3D" id="3.10.180.10">
    <property type="entry name" value="2,3-Dihydroxybiphenyl 1,2-Dioxygenase, domain 1"/>
    <property type="match status" value="1"/>
</dbReference>
<organism evidence="2 3">
    <name type="scientific">Fodinibius halophilus</name>
    <dbReference type="NCBI Taxonomy" id="1736908"/>
    <lineage>
        <taxon>Bacteria</taxon>
        <taxon>Pseudomonadati</taxon>
        <taxon>Balneolota</taxon>
        <taxon>Balneolia</taxon>
        <taxon>Balneolales</taxon>
        <taxon>Balneolaceae</taxon>
        <taxon>Fodinibius</taxon>
    </lineage>
</organism>
<dbReference type="InterPro" id="IPR037523">
    <property type="entry name" value="VOC_core"/>
</dbReference>
<gene>
    <name evidence="2" type="ORF">G3569_11210</name>
</gene>
<dbReference type="AlphaFoldDB" id="A0A6M1T4F4"/>
<dbReference type="PROSITE" id="PS51819">
    <property type="entry name" value="VOC"/>
    <property type="match status" value="1"/>
</dbReference>
<evidence type="ECO:0000313" key="3">
    <source>
        <dbReference type="Proteomes" id="UP000479132"/>
    </source>
</evidence>
<accession>A0A6M1T4F4</accession>
<evidence type="ECO:0000259" key="1">
    <source>
        <dbReference type="PROSITE" id="PS51819"/>
    </source>
</evidence>
<dbReference type="InterPro" id="IPR041581">
    <property type="entry name" value="Glyoxalase_6"/>
</dbReference>
<dbReference type="EMBL" id="JAALLS010000013">
    <property type="protein sequence ID" value="NGP88927.1"/>
    <property type="molecule type" value="Genomic_DNA"/>
</dbReference>
<feature type="domain" description="VOC" evidence="1">
    <location>
        <begin position="6"/>
        <end position="125"/>
    </location>
</feature>
<dbReference type="Pfam" id="PF18029">
    <property type="entry name" value="Glyoxalase_6"/>
    <property type="match status" value="1"/>
</dbReference>
<dbReference type="Proteomes" id="UP000479132">
    <property type="component" value="Unassembled WGS sequence"/>
</dbReference>
<protein>
    <submittedName>
        <fullName evidence="2">VOC family protein</fullName>
    </submittedName>
</protein>
<keyword evidence="3" id="KW-1185">Reference proteome</keyword>
<name>A0A6M1T4F4_9BACT</name>
<dbReference type="InterPro" id="IPR029068">
    <property type="entry name" value="Glyas_Bleomycin-R_OHBP_Dase"/>
</dbReference>